<accession>A0A7D7LHA1</accession>
<keyword evidence="2" id="KW-1185">Reference proteome</keyword>
<evidence type="ECO:0000313" key="2">
    <source>
        <dbReference type="Proteomes" id="UP000514713"/>
    </source>
</evidence>
<dbReference type="PIRSF" id="PIRSF035042">
    <property type="entry name" value="UCP035042_thirdx"/>
    <property type="match status" value="1"/>
</dbReference>
<dbReference type="InterPro" id="IPR036249">
    <property type="entry name" value="Thioredoxin-like_sf"/>
</dbReference>
<proteinExistence type="predicted"/>
<sequence length="345" mass="39454">MQTQQTDQLPLTDCRFCSLVSKANGEDPIGTAGTCDHWLIMELPQPWPQNIFQEDPRIKPLLGLFQELAVKHGVEMRPMLIAPDREYSHPGFTRLMYYYRSTEMFSQFEKQEFVVPEEKATALVTAILQQLMQQPNDLSTFQQYQQQTNHIRELMVCTHAQVDLACGRFGTPIYRRLRKEYAPAANGELRVWQTTHFGGHQFAPTLADFPQGCLWGHLEPEILDLLVLRDGSVSGLRKFYRGCVGLSKFEQIAEREIWMQLGWTWLNYLKAGEVLAKGEINEEQDVNWADVRINFAASDGSVSGAYEARVEVNGEVMSTLNSEKEMELKAVKQYRVSRLVKVCPG</sequence>
<dbReference type="CDD" id="cd03062">
    <property type="entry name" value="TRX_Fd_Sucrase"/>
    <property type="match status" value="1"/>
</dbReference>
<name>A0A7D7LHA1_9NOSO</name>
<gene>
    <name evidence="1" type="ORF">HUN01_32245</name>
</gene>
<dbReference type="PANTHER" id="PTHR31902">
    <property type="entry name" value="ACTIN PATCHES DISTAL PROTEIN 1"/>
    <property type="match status" value="1"/>
</dbReference>
<dbReference type="RefSeq" id="WP_181929582.1">
    <property type="nucleotide sequence ID" value="NZ_CP054698.1"/>
</dbReference>
<dbReference type="EMBL" id="CP054698">
    <property type="protein sequence ID" value="QMS92048.1"/>
    <property type="molecule type" value="Genomic_DNA"/>
</dbReference>
<dbReference type="InterPro" id="IPR010350">
    <property type="entry name" value="Aim32/Apd1-like_bac"/>
</dbReference>
<dbReference type="PANTHER" id="PTHR31902:SF22">
    <property type="entry name" value="SLL1203 PROTEIN"/>
    <property type="match status" value="1"/>
</dbReference>
<evidence type="ECO:0000313" key="1">
    <source>
        <dbReference type="EMBL" id="QMS92048.1"/>
    </source>
</evidence>
<dbReference type="Gene3D" id="3.40.30.10">
    <property type="entry name" value="Glutaredoxin"/>
    <property type="match status" value="1"/>
</dbReference>
<dbReference type="SUPFAM" id="SSF52833">
    <property type="entry name" value="Thioredoxin-like"/>
    <property type="match status" value="1"/>
</dbReference>
<organism evidence="1 2">
    <name type="scientific">Nostoc edaphicum CCNP1411</name>
    <dbReference type="NCBI Taxonomy" id="1472755"/>
    <lineage>
        <taxon>Bacteria</taxon>
        <taxon>Bacillati</taxon>
        <taxon>Cyanobacteriota</taxon>
        <taxon>Cyanophyceae</taxon>
        <taxon>Nostocales</taxon>
        <taxon>Nostocaceae</taxon>
        <taxon>Nostoc</taxon>
    </lineage>
</organism>
<protein>
    <submittedName>
        <fullName evidence="1">Sucrase ferredoxin</fullName>
    </submittedName>
</protein>
<reference evidence="2" key="1">
    <citation type="submission" date="2020-06" db="EMBL/GenBank/DDBJ databases">
        <title>Nostoc edaphicum CCNP1411 genome.</title>
        <authorList>
            <person name="Fidor A."/>
            <person name="Grabski M."/>
            <person name="Gawor J."/>
            <person name="Gromadka R."/>
            <person name="Wegrzyn G."/>
            <person name="Mazur-Marzec H."/>
        </authorList>
    </citation>
    <scope>NUCLEOTIDE SEQUENCE [LARGE SCALE GENOMIC DNA]</scope>
    <source>
        <strain evidence="2">CCNP1411</strain>
    </source>
</reference>
<dbReference type="AlphaFoldDB" id="A0A7D7LHA1"/>
<dbReference type="Pfam" id="PF06999">
    <property type="entry name" value="Suc_Fer-like"/>
    <property type="match status" value="1"/>
</dbReference>
<dbReference type="Proteomes" id="UP000514713">
    <property type="component" value="Chromosome"/>
</dbReference>
<dbReference type="InterPro" id="IPR009737">
    <property type="entry name" value="Aim32/Apd1-like"/>
</dbReference>
<dbReference type="KEGG" id="ned:HUN01_32245"/>